<dbReference type="KEGG" id="gni:GNIT_2575"/>
<dbReference type="Proteomes" id="UP000009282">
    <property type="component" value="Chromosome"/>
</dbReference>
<keyword evidence="3" id="KW-1003">Cell membrane</keyword>
<gene>
    <name evidence="8" type="ordered locus">GNIT_2575</name>
</gene>
<evidence type="ECO:0000256" key="4">
    <source>
        <dbReference type="ARBA" id="ARBA00022692"/>
    </source>
</evidence>
<feature type="transmembrane region" description="Helical" evidence="7">
    <location>
        <begin position="81"/>
        <end position="101"/>
    </location>
</feature>
<keyword evidence="5 7" id="KW-1133">Transmembrane helix</keyword>
<evidence type="ECO:0000256" key="1">
    <source>
        <dbReference type="ARBA" id="ARBA00004651"/>
    </source>
</evidence>
<dbReference type="GO" id="GO:0005886">
    <property type="term" value="C:plasma membrane"/>
    <property type="evidence" value="ECO:0007669"/>
    <property type="project" value="UniProtKB-SubCell"/>
</dbReference>
<feature type="transmembrane region" description="Helical" evidence="7">
    <location>
        <begin position="278"/>
        <end position="299"/>
    </location>
</feature>
<dbReference type="EMBL" id="CP003060">
    <property type="protein sequence ID" value="AEP30672.1"/>
    <property type="molecule type" value="Genomic_DNA"/>
</dbReference>
<dbReference type="PANTHER" id="PTHR40043:SF1">
    <property type="entry name" value="UPF0719 INNER MEMBRANE PROTEIN YJFL"/>
    <property type="match status" value="1"/>
</dbReference>
<keyword evidence="6 7" id="KW-0472">Membrane</keyword>
<feature type="transmembrane region" description="Helical" evidence="7">
    <location>
        <begin position="201"/>
        <end position="225"/>
    </location>
</feature>
<evidence type="ECO:0000256" key="6">
    <source>
        <dbReference type="ARBA" id="ARBA00023136"/>
    </source>
</evidence>
<dbReference type="Pfam" id="PF03994">
    <property type="entry name" value="DUF350"/>
    <property type="match status" value="2"/>
</dbReference>
<keyword evidence="4 7" id="KW-0812">Transmembrane</keyword>
<accession>G4QI58</accession>
<proteinExistence type="inferred from homology"/>
<name>G4QI58_GLANF</name>
<dbReference type="HOGENOM" id="CLU_080987_0_0_6"/>
<dbReference type="eggNOG" id="ENOG502Z8FY">
    <property type="taxonomic scope" value="Bacteria"/>
</dbReference>
<evidence type="ECO:0000313" key="9">
    <source>
        <dbReference type="Proteomes" id="UP000009282"/>
    </source>
</evidence>
<comment type="similarity">
    <text evidence="2">Belongs to the UPF0719 family.</text>
</comment>
<evidence type="ECO:0000256" key="7">
    <source>
        <dbReference type="SAM" id="Phobius"/>
    </source>
</evidence>
<feature type="transmembrane region" description="Helical" evidence="7">
    <location>
        <begin position="53"/>
        <end position="75"/>
    </location>
</feature>
<dbReference type="InterPro" id="IPR007140">
    <property type="entry name" value="DUF350"/>
</dbReference>
<feature type="transmembrane region" description="Helical" evidence="7">
    <location>
        <begin position="160"/>
        <end position="180"/>
    </location>
</feature>
<evidence type="ECO:0000313" key="8">
    <source>
        <dbReference type="EMBL" id="AEP30672.1"/>
    </source>
</evidence>
<keyword evidence="9" id="KW-1185">Reference proteome</keyword>
<protein>
    <submittedName>
        <fullName evidence="8">Putative ATP synthase F0, A subunit</fullName>
    </submittedName>
</protein>
<dbReference type="STRING" id="1085623.GNIT_2575"/>
<feature type="transmembrane region" description="Helical" evidence="7">
    <location>
        <begin position="14"/>
        <end position="32"/>
    </location>
</feature>
<feature type="transmembrane region" description="Helical" evidence="7">
    <location>
        <begin position="237"/>
        <end position="257"/>
    </location>
</feature>
<dbReference type="RefSeq" id="WP_014109545.1">
    <property type="nucleotide sequence ID" value="NC_016041.1"/>
</dbReference>
<organism evidence="8 9">
    <name type="scientific">Glaciecola nitratireducens (strain JCM 12485 / KCTC 12276 / FR1064)</name>
    <dbReference type="NCBI Taxonomy" id="1085623"/>
    <lineage>
        <taxon>Bacteria</taxon>
        <taxon>Pseudomonadati</taxon>
        <taxon>Pseudomonadota</taxon>
        <taxon>Gammaproteobacteria</taxon>
        <taxon>Alteromonadales</taxon>
        <taxon>Alteromonadaceae</taxon>
        <taxon>Brumicola</taxon>
    </lineage>
</organism>
<feature type="transmembrane region" description="Helical" evidence="7">
    <location>
        <begin position="127"/>
        <end position="148"/>
    </location>
</feature>
<dbReference type="AlphaFoldDB" id="G4QI58"/>
<reference evidence="8 9" key="1">
    <citation type="journal article" date="2011" name="J. Bacteriol.">
        <title>Complete genome sequence of seawater bacterium Glaciecola nitratireducens FR1064T.</title>
        <authorList>
            <person name="Bian F."/>
            <person name="Qin Q.L."/>
            <person name="Xie B.B."/>
            <person name="Shu Y.L."/>
            <person name="Zhang X.Y."/>
            <person name="Yu Y."/>
            <person name="Chen B."/>
            <person name="Chen X.L."/>
            <person name="Zhou B.C."/>
            <person name="Zhang Y.Z."/>
        </authorList>
    </citation>
    <scope>NUCLEOTIDE SEQUENCE [LARGE SCALE GENOMIC DNA]</scope>
    <source>
        <strain evidence="9">JCM 12485 / KCTC 12276 / FR1064</strain>
    </source>
</reference>
<evidence type="ECO:0000256" key="5">
    <source>
        <dbReference type="ARBA" id="ARBA00022989"/>
    </source>
</evidence>
<comment type="subcellular location">
    <subcellularLocation>
        <location evidence="1">Cell membrane</location>
        <topology evidence="1">Multi-pass membrane protein</topology>
    </subcellularLocation>
</comment>
<sequence length="301" mass="32156">MEQLVKFVPFSSDLLIYLAIDLSIAVLLLLAIRSFSGVFSKVSVRNELGEKDNFAFGISMAGRMLSLTIVLSAVVGRHMHLGYEVAALGMVVFGAVGIVLVRAGRFAHDKVVLNRLDKNQMIAEKNVSVALVDAASSIASAIIIKSIIDWAVGTDVNTLIAIFSGTTVVLSVLLLTTRLYERRFANNNQDNSFQDTLCKGHLALAIQHSGNLIGTAIAVSSAGSILAYEPESYVSNITGWLLVGLTFAVSLIILASVSKRIILAGVNWKREVDLQHNVGIASIEFVLSIGLALLIAGLFSG</sequence>
<dbReference type="OrthoDB" id="6397734at2"/>
<dbReference type="PANTHER" id="PTHR40043">
    <property type="entry name" value="UPF0719 INNER MEMBRANE PROTEIN YJFL"/>
    <property type="match status" value="1"/>
</dbReference>
<evidence type="ECO:0000256" key="2">
    <source>
        <dbReference type="ARBA" id="ARBA00005779"/>
    </source>
</evidence>
<evidence type="ECO:0000256" key="3">
    <source>
        <dbReference type="ARBA" id="ARBA00022475"/>
    </source>
</evidence>